<evidence type="ECO:0000313" key="3">
    <source>
        <dbReference type="Proteomes" id="UP001457282"/>
    </source>
</evidence>
<name>A0AAW1XWG0_RUBAR</name>
<comment type="caution">
    <text evidence="2">The sequence shown here is derived from an EMBL/GenBank/DDBJ whole genome shotgun (WGS) entry which is preliminary data.</text>
</comment>
<dbReference type="EMBL" id="JBEDUW010000003">
    <property type="protein sequence ID" value="KAK9940806.1"/>
    <property type="molecule type" value="Genomic_DNA"/>
</dbReference>
<feature type="compositionally biased region" description="Basic residues" evidence="1">
    <location>
        <begin position="1"/>
        <end position="15"/>
    </location>
</feature>
<organism evidence="2 3">
    <name type="scientific">Rubus argutus</name>
    <name type="common">Southern blackberry</name>
    <dbReference type="NCBI Taxonomy" id="59490"/>
    <lineage>
        <taxon>Eukaryota</taxon>
        <taxon>Viridiplantae</taxon>
        <taxon>Streptophyta</taxon>
        <taxon>Embryophyta</taxon>
        <taxon>Tracheophyta</taxon>
        <taxon>Spermatophyta</taxon>
        <taxon>Magnoliopsida</taxon>
        <taxon>eudicotyledons</taxon>
        <taxon>Gunneridae</taxon>
        <taxon>Pentapetalae</taxon>
        <taxon>rosids</taxon>
        <taxon>fabids</taxon>
        <taxon>Rosales</taxon>
        <taxon>Rosaceae</taxon>
        <taxon>Rosoideae</taxon>
        <taxon>Rosoideae incertae sedis</taxon>
        <taxon>Rubus</taxon>
    </lineage>
</organism>
<dbReference type="Proteomes" id="UP001457282">
    <property type="component" value="Unassembled WGS sequence"/>
</dbReference>
<gene>
    <name evidence="2" type="ORF">M0R45_017447</name>
</gene>
<proteinExistence type="predicted"/>
<reference evidence="2 3" key="1">
    <citation type="journal article" date="2023" name="G3 (Bethesda)">
        <title>A chromosome-length genome assembly and annotation of blackberry (Rubus argutus, cv. 'Hillquist').</title>
        <authorList>
            <person name="Bruna T."/>
            <person name="Aryal R."/>
            <person name="Dudchenko O."/>
            <person name="Sargent D.J."/>
            <person name="Mead D."/>
            <person name="Buti M."/>
            <person name="Cavallini A."/>
            <person name="Hytonen T."/>
            <person name="Andres J."/>
            <person name="Pham M."/>
            <person name="Weisz D."/>
            <person name="Mascagni F."/>
            <person name="Usai G."/>
            <person name="Natali L."/>
            <person name="Bassil N."/>
            <person name="Fernandez G.E."/>
            <person name="Lomsadze A."/>
            <person name="Armour M."/>
            <person name="Olukolu B."/>
            <person name="Poorten T."/>
            <person name="Britton C."/>
            <person name="Davik J."/>
            <person name="Ashrafi H."/>
            <person name="Aiden E.L."/>
            <person name="Borodovsky M."/>
            <person name="Worthington M."/>
        </authorList>
    </citation>
    <scope>NUCLEOTIDE SEQUENCE [LARGE SCALE GENOMIC DNA]</scope>
    <source>
        <strain evidence="2">PI 553951</strain>
    </source>
</reference>
<sequence length="75" mass="8461">MLSQVYKHKKMKRTTTKTTPPSLKHELQSYPPPFRTTVLQRPLSHPTQIFDSGGALDRDTVVDLEGPSTLAWGLQ</sequence>
<protein>
    <submittedName>
        <fullName evidence="2">Uncharacterized protein</fullName>
    </submittedName>
</protein>
<keyword evidence="3" id="KW-1185">Reference proteome</keyword>
<accession>A0AAW1XWG0</accession>
<feature type="region of interest" description="Disordered" evidence="1">
    <location>
        <begin position="1"/>
        <end position="30"/>
    </location>
</feature>
<evidence type="ECO:0000256" key="1">
    <source>
        <dbReference type="SAM" id="MobiDB-lite"/>
    </source>
</evidence>
<evidence type="ECO:0000313" key="2">
    <source>
        <dbReference type="EMBL" id="KAK9940806.1"/>
    </source>
</evidence>
<dbReference type="AlphaFoldDB" id="A0AAW1XWG0"/>